<keyword evidence="7 9" id="KW-0547">Nucleotide-binding</keyword>
<evidence type="ECO:0000256" key="5">
    <source>
        <dbReference type="ARBA" id="ARBA00022490"/>
    </source>
</evidence>
<sequence>MKPLNLAKARILVTNDDGINAPGLDALIDIASQLSTDVWIVAPEFNQSGAGHSLSLTHPVRARQVTEKRFALEGTPTDCVLFAVKHLLKDRKPDIVLSGVNRGSNMADDVTYSGTIAGAMEGCLLGIPSIAFSQAYTHPHPLKWETATQYGADIARRVLSMELPRNVLVNVNFPDVVANGVKGVKITRQGVRAFGGHIVERTDPRGGTYYWIAYAPGEHEHDEESDITAVRSGWISVTPLHLDLTHEATRRKLAHHFEMA</sequence>
<keyword evidence="8 9" id="KW-0378">Hydrolase</keyword>
<feature type="binding site" evidence="9">
    <location>
        <position position="48"/>
    </location>
    <ligand>
        <name>a divalent metal cation</name>
        <dbReference type="ChEBI" id="CHEBI:60240"/>
    </ligand>
</feature>
<dbReference type="OrthoDB" id="9780815at2"/>
<dbReference type="SUPFAM" id="SSF64167">
    <property type="entry name" value="SurE-like"/>
    <property type="match status" value="1"/>
</dbReference>
<gene>
    <name evidence="9" type="primary">surE</name>
    <name evidence="11" type="ORF">SAMN02745126_06254</name>
</gene>
<dbReference type="HAMAP" id="MF_00060">
    <property type="entry name" value="SurE"/>
    <property type="match status" value="1"/>
</dbReference>
<accession>A0A1T4THR2</accession>
<comment type="similarity">
    <text evidence="4 9">Belongs to the SurE nucleotidase family.</text>
</comment>
<keyword evidence="5 9" id="KW-0963">Cytoplasm</keyword>
<evidence type="ECO:0000259" key="10">
    <source>
        <dbReference type="Pfam" id="PF01975"/>
    </source>
</evidence>
<dbReference type="FunFam" id="3.40.1210.10:FF:000001">
    <property type="entry name" value="5'/3'-nucleotidase SurE"/>
    <property type="match status" value="1"/>
</dbReference>
<reference evidence="12" key="1">
    <citation type="submission" date="2017-02" db="EMBL/GenBank/DDBJ databases">
        <authorList>
            <person name="Varghese N."/>
            <person name="Submissions S."/>
        </authorList>
    </citation>
    <scope>NUCLEOTIDE SEQUENCE [LARGE SCALE GENOMIC DNA]</scope>
    <source>
        <strain evidence="12">ATCC 27094</strain>
    </source>
</reference>
<evidence type="ECO:0000313" key="12">
    <source>
        <dbReference type="Proteomes" id="UP000190092"/>
    </source>
</evidence>
<organism evidence="11 12">
    <name type="scientific">Enhydrobacter aerosaccus</name>
    <dbReference type="NCBI Taxonomy" id="225324"/>
    <lineage>
        <taxon>Bacteria</taxon>
        <taxon>Pseudomonadati</taxon>
        <taxon>Pseudomonadota</taxon>
        <taxon>Alphaproteobacteria</taxon>
        <taxon>Hyphomicrobiales</taxon>
        <taxon>Enhydrobacter</taxon>
    </lineage>
</organism>
<dbReference type="EMBL" id="FUWJ01000018">
    <property type="protein sequence ID" value="SKA39769.1"/>
    <property type="molecule type" value="Genomic_DNA"/>
</dbReference>
<feature type="binding site" evidence="9">
    <location>
        <position position="17"/>
    </location>
    <ligand>
        <name>a divalent metal cation</name>
        <dbReference type="ChEBI" id="CHEBI:60240"/>
    </ligand>
</feature>
<dbReference type="PANTHER" id="PTHR30457:SF12">
    <property type="entry name" value="5'_3'-NUCLEOTIDASE SURE"/>
    <property type="match status" value="1"/>
</dbReference>
<comment type="subcellular location">
    <subcellularLocation>
        <location evidence="3 9">Cytoplasm</location>
    </subcellularLocation>
</comment>
<comment type="cofactor">
    <cofactor evidence="2">
        <name>Mg(2+)</name>
        <dbReference type="ChEBI" id="CHEBI:18420"/>
    </cofactor>
</comment>
<dbReference type="GO" id="GO:0008253">
    <property type="term" value="F:5'-nucleotidase activity"/>
    <property type="evidence" value="ECO:0007669"/>
    <property type="project" value="UniProtKB-UniRule"/>
</dbReference>
<protein>
    <recommendedName>
        <fullName evidence="9">5'-nucleotidase SurE</fullName>
        <ecNumber evidence="9">3.1.3.5</ecNumber>
    </recommendedName>
    <alternativeName>
        <fullName evidence="9">Nucleoside 5'-monophosphate phosphohydrolase</fullName>
    </alternativeName>
</protein>
<dbReference type="GO" id="GO:0008254">
    <property type="term" value="F:3'-nucleotidase activity"/>
    <property type="evidence" value="ECO:0007669"/>
    <property type="project" value="TreeGrafter"/>
</dbReference>
<dbReference type="GO" id="GO:0005737">
    <property type="term" value="C:cytoplasm"/>
    <property type="evidence" value="ECO:0007669"/>
    <property type="project" value="UniProtKB-SubCell"/>
</dbReference>
<comment type="cofactor">
    <cofactor evidence="9">
        <name>a divalent metal cation</name>
        <dbReference type="ChEBI" id="CHEBI:60240"/>
    </cofactor>
    <text evidence="9">Binds 1 divalent metal cation per subunit.</text>
</comment>
<evidence type="ECO:0000256" key="9">
    <source>
        <dbReference type="HAMAP-Rule" id="MF_00060"/>
    </source>
</evidence>
<evidence type="ECO:0000256" key="6">
    <source>
        <dbReference type="ARBA" id="ARBA00022723"/>
    </source>
</evidence>
<dbReference type="GO" id="GO:0000166">
    <property type="term" value="F:nucleotide binding"/>
    <property type="evidence" value="ECO:0007669"/>
    <property type="project" value="UniProtKB-KW"/>
</dbReference>
<keyword evidence="6 9" id="KW-0479">Metal-binding</keyword>
<evidence type="ECO:0000256" key="4">
    <source>
        <dbReference type="ARBA" id="ARBA00011062"/>
    </source>
</evidence>
<dbReference type="NCBIfam" id="NF001490">
    <property type="entry name" value="PRK00346.1-4"/>
    <property type="match status" value="1"/>
</dbReference>
<comment type="catalytic activity">
    <reaction evidence="1 9">
        <text>a ribonucleoside 5'-phosphate + H2O = a ribonucleoside + phosphate</text>
        <dbReference type="Rhea" id="RHEA:12484"/>
        <dbReference type="ChEBI" id="CHEBI:15377"/>
        <dbReference type="ChEBI" id="CHEBI:18254"/>
        <dbReference type="ChEBI" id="CHEBI:43474"/>
        <dbReference type="ChEBI" id="CHEBI:58043"/>
        <dbReference type="EC" id="3.1.3.5"/>
    </reaction>
</comment>
<evidence type="ECO:0000256" key="3">
    <source>
        <dbReference type="ARBA" id="ARBA00004496"/>
    </source>
</evidence>
<evidence type="ECO:0000256" key="1">
    <source>
        <dbReference type="ARBA" id="ARBA00000815"/>
    </source>
</evidence>
<evidence type="ECO:0000256" key="7">
    <source>
        <dbReference type="ARBA" id="ARBA00022741"/>
    </source>
</evidence>
<evidence type="ECO:0000256" key="2">
    <source>
        <dbReference type="ARBA" id="ARBA00001946"/>
    </source>
</evidence>
<dbReference type="Pfam" id="PF01975">
    <property type="entry name" value="SurE"/>
    <property type="match status" value="1"/>
</dbReference>
<dbReference type="GO" id="GO:0046872">
    <property type="term" value="F:metal ion binding"/>
    <property type="evidence" value="ECO:0007669"/>
    <property type="project" value="UniProtKB-UniRule"/>
</dbReference>
<feature type="domain" description="Survival protein SurE-like phosphatase/nucleotidase" evidence="10">
    <location>
        <begin position="11"/>
        <end position="193"/>
    </location>
</feature>
<keyword evidence="12" id="KW-1185">Reference proteome</keyword>
<evidence type="ECO:0000256" key="8">
    <source>
        <dbReference type="ARBA" id="ARBA00022801"/>
    </source>
</evidence>
<evidence type="ECO:0000313" key="11">
    <source>
        <dbReference type="EMBL" id="SKA39769.1"/>
    </source>
</evidence>
<feature type="binding site" evidence="9">
    <location>
        <position position="101"/>
    </location>
    <ligand>
        <name>a divalent metal cation</name>
        <dbReference type="ChEBI" id="CHEBI:60240"/>
    </ligand>
</feature>
<dbReference type="InterPro" id="IPR002828">
    <property type="entry name" value="SurE-like_Pase/nucleotidase"/>
</dbReference>
<dbReference type="Proteomes" id="UP000190092">
    <property type="component" value="Unassembled WGS sequence"/>
</dbReference>
<dbReference type="InterPro" id="IPR036523">
    <property type="entry name" value="SurE-like_sf"/>
</dbReference>
<dbReference type="GO" id="GO:0004309">
    <property type="term" value="F:exopolyphosphatase activity"/>
    <property type="evidence" value="ECO:0007669"/>
    <property type="project" value="TreeGrafter"/>
</dbReference>
<comment type="function">
    <text evidence="9">Nucleotidase that shows phosphatase activity on nucleoside 5'-monophosphates.</text>
</comment>
<name>A0A1T4THR2_9HYPH</name>
<feature type="binding site" evidence="9">
    <location>
        <position position="16"/>
    </location>
    <ligand>
        <name>a divalent metal cation</name>
        <dbReference type="ChEBI" id="CHEBI:60240"/>
    </ligand>
</feature>
<proteinExistence type="inferred from homology"/>
<dbReference type="AlphaFoldDB" id="A0A1T4THR2"/>
<dbReference type="NCBIfam" id="TIGR00087">
    <property type="entry name" value="surE"/>
    <property type="match status" value="1"/>
</dbReference>
<dbReference type="Gene3D" id="3.40.1210.10">
    <property type="entry name" value="Survival protein SurE-like phosphatase/nucleotidase"/>
    <property type="match status" value="1"/>
</dbReference>
<dbReference type="STRING" id="225324.SAMN02745126_06254"/>
<dbReference type="EC" id="3.1.3.5" evidence="9"/>
<dbReference type="PANTHER" id="PTHR30457">
    <property type="entry name" value="5'-NUCLEOTIDASE SURE"/>
    <property type="match status" value="1"/>
</dbReference>
<dbReference type="InterPro" id="IPR030048">
    <property type="entry name" value="SurE"/>
</dbReference>